<organism evidence="2 3">
    <name type="scientific">Clostridium innocuum</name>
    <dbReference type="NCBI Taxonomy" id="1522"/>
    <lineage>
        <taxon>Bacteria</taxon>
        <taxon>Bacillati</taxon>
        <taxon>Bacillota</taxon>
        <taxon>Clostridia</taxon>
        <taxon>Eubacteriales</taxon>
        <taxon>Clostridiaceae</taxon>
        <taxon>Clostridium</taxon>
    </lineage>
</organism>
<evidence type="ECO:0000256" key="1">
    <source>
        <dbReference type="SAM" id="Phobius"/>
    </source>
</evidence>
<accession>A0AAP9MJ59</accession>
<dbReference type="Proteomes" id="UP000503330">
    <property type="component" value="Chromosome"/>
</dbReference>
<sequence length="191" mass="21883">MNDITIWLSENWIALTAMGISLVSAYISWEGYMKSIVKLEITADDENNFSFGYILYTEKRVLMVSSKILNLSTSDTTISSAKIKYMGKIYEAQVFPSNWTNTFDKSSFLIHFKNYSSKAVVYALNKDNLIGARIDYHGSKEGYFTFLDFPLLHKETILKMTVFTPTKSFACTFIAKPLPDKYKIKNQIIPK</sequence>
<evidence type="ECO:0000313" key="2">
    <source>
        <dbReference type="EMBL" id="QJA04506.1"/>
    </source>
</evidence>
<keyword evidence="1" id="KW-1133">Transmembrane helix</keyword>
<dbReference type="AlphaFoldDB" id="A0AAP9MJ59"/>
<protein>
    <submittedName>
        <fullName evidence="2">Uncharacterized protein</fullName>
    </submittedName>
</protein>
<dbReference type="GeneID" id="61927825"/>
<evidence type="ECO:0000313" key="3">
    <source>
        <dbReference type="Proteomes" id="UP000503330"/>
    </source>
</evidence>
<dbReference type="EMBL" id="CP048838">
    <property type="protein sequence ID" value="QJA04506.1"/>
    <property type="molecule type" value="Genomic_DNA"/>
</dbReference>
<keyword evidence="1" id="KW-0812">Transmembrane</keyword>
<gene>
    <name evidence="2" type="ORF">G4D54_19770</name>
</gene>
<reference evidence="2 3" key="1">
    <citation type="submission" date="2020-02" db="EMBL/GenBank/DDBJ databases">
        <authorList>
            <person name="Kociolek L.K."/>
            <person name="Ozer E.A."/>
        </authorList>
    </citation>
    <scope>NUCLEOTIDE SEQUENCE [LARGE SCALE GENOMIC DNA]</scope>
    <source>
        <strain evidence="2 3">ATCC 14501</strain>
    </source>
</reference>
<feature type="transmembrane region" description="Helical" evidence="1">
    <location>
        <begin position="12"/>
        <end position="29"/>
    </location>
</feature>
<name>A0AAP9MJ59_CLOIN</name>
<proteinExistence type="predicted"/>
<keyword evidence="1" id="KW-0472">Membrane</keyword>
<dbReference type="RefSeq" id="WP_008728293.1">
    <property type="nucleotide sequence ID" value="NZ_BAAACC010000023.1"/>
</dbReference>